<reference evidence="3" key="1">
    <citation type="submission" date="2020-10" db="EMBL/GenBank/DDBJ databases">
        <authorList>
            <person name="Gilroy R."/>
        </authorList>
    </citation>
    <scope>NUCLEOTIDE SEQUENCE</scope>
    <source>
        <strain evidence="3">G3-8215</strain>
    </source>
</reference>
<dbReference type="EMBL" id="JADILV010000044">
    <property type="protein sequence ID" value="MBO8483762.1"/>
    <property type="molecule type" value="Genomic_DNA"/>
</dbReference>
<evidence type="ECO:0000313" key="3">
    <source>
        <dbReference type="EMBL" id="MBO8483762.1"/>
    </source>
</evidence>
<proteinExistence type="predicted"/>
<evidence type="ECO:0000256" key="1">
    <source>
        <dbReference type="SAM" id="Coils"/>
    </source>
</evidence>
<dbReference type="AlphaFoldDB" id="A0A940DRM6"/>
<sequence length="73" mass="8313">MKRVKEVKKALSPSPAVQGDEQPQTIQALQDELKRLREQLREAEIKAEAYDELINVAEAKFNIPIRKKAGAKR</sequence>
<dbReference type="Proteomes" id="UP000725002">
    <property type="component" value="Unassembled WGS sequence"/>
</dbReference>
<organism evidence="3 4">
    <name type="scientific">Candidatus Cryptobacteroides avicola</name>
    <dbReference type="NCBI Taxonomy" id="2840757"/>
    <lineage>
        <taxon>Bacteria</taxon>
        <taxon>Pseudomonadati</taxon>
        <taxon>Bacteroidota</taxon>
        <taxon>Bacteroidia</taxon>
        <taxon>Bacteroidales</taxon>
        <taxon>Candidatus Cryptobacteroides</taxon>
    </lineage>
</organism>
<evidence type="ECO:0008006" key="5">
    <source>
        <dbReference type="Google" id="ProtNLM"/>
    </source>
</evidence>
<name>A0A940DRM6_9BACT</name>
<accession>A0A940DRM6</accession>
<feature type="region of interest" description="Disordered" evidence="2">
    <location>
        <begin position="1"/>
        <end position="24"/>
    </location>
</feature>
<feature type="coiled-coil region" evidence="1">
    <location>
        <begin position="26"/>
        <end position="60"/>
    </location>
</feature>
<evidence type="ECO:0000256" key="2">
    <source>
        <dbReference type="SAM" id="MobiDB-lite"/>
    </source>
</evidence>
<comment type="caution">
    <text evidence="3">The sequence shown here is derived from an EMBL/GenBank/DDBJ whole genome shotgun (WGS) entry which is preliminary data.</text>
</comment>
<reference evidence="3" key="2">
    <citation type="journal article" date="2021" name="PeerJ">
        <title>Extensive microbial diversity within the chicken gut microbiome revealed by metagenomics and culture.</title>
        <authorList>
            <person name="Gilroy R."/>
            <person name="Ravi A."/>
            <person name="Getino M."/>
            <person name="Pursley I."/>
            <person name="Horton D.L."/>
            <person name="Alikhan N.F."/>
            <person name="Baker D."/>
            <person name="Gharbi K."/>
            <person name="Hall N."/>
            <person name="Watson M."/>
            <person name="Adriaenssens E.M."/>
            <person name="Foster-Nyarko E."/>
            <person name="Jarju S."/>
            <person name="Secka A."/>
            <person name="Antonio M."/>
            <person name="Oren A."/>
            <person name="Chaudhuri R.R."/>
            <person name="La Ragione R."/>
            <person name="Hildebrand F."/>
            <person name="Pallen M.J."/>
        </authorList>
    </citation>
    <scope>NUCLEOTIDE SEQUENCE</scope>
    <source>
        <strain evidence="3">G3-8215</strain>
    </source>
</reference>
<keyword evidence="1" id="KW-0175">Coiled coil</keyword>
<protein>
    <recommendedName>
        <fullName evidence="5">Transposase</fullName>
    </recommendedName>
</protein>
<evidence type="ECO:0000313" key="4">
    <source>
        <dbReference type="Proteomes" id="UP000725002"/>
    </source>
</evidence>
<gene>
    <name evidence="3" type="ORF">IAB75_06585</name>
</gene>